<name>M2QP07_CERS8</name>
<accession>M2QP07</accession>
<organism evidence="2 3">
    <name type="scientific">Ceriporiopsis subvermispora (strain B)</name>
    <name type="common">White-rot fungus</name>
    <name type="synonym">Gelatoporia subvermispora</name>
    <dbReference type="NCBI Taxonomy" id="914234"/>
    <lineage>
        <taxon>Eukaryota</taxon>
        <taxon>Fungi</taxon>
        <taxon>Dikarya</taxon>
        <taxon>Basidiomycota</taxon>
        <taxon>Agaricomycotina</taxon>
        <taxon>Agaricomycetes</taxon>
        <taxon>Polyporales</taxon>
        <taxon>Gelatoporiaceae</taxon>
        <taxon>Gelatoporia</taxon>
    </lineage>
</organism>
<gene>
    <name evidence="2" type="ORF">CERSUDRAFT_81611</name>
</gene>
<reference evidence="2 3" key="1">
    <citation type="journal article" date="2012" name="Proc. Natl. Acad. Sci. U.S.A.">
        <title>Comparative genomics of Ceriporiopsis subvermispora and Phanerochaete chrysosporium provide insight into selective ligninolysis.</title>
        <authorList>
            <person name="Fernandez-Fueyo E."/>
            <person name="Ruiz-Duenas F.J."/>
            <person name="Ferreira P."/>
            <person name="Floudas D."/>
            <person name="Hibbett D.S."/>
            <person name="Canessa P."/>
            <person name="Larrondo L.F."/>
            <person name="James T.Y."/>
            <person name="Seelenfreund D."/>
            <person name="Lobos S."/>
            <person name="Polanco R."/>
            <person name="Tello M."/>
            <person name="Honda Y."/>
            <person name="Watanabe T."/>
            <person name="Watanabe T."/>
            <person name="Ryu J.S."/>
            <person name="Kubicek C.P."/>
            <person name="Schmoll M."/>
            <person name="Gaskell J."/>
            <person name="Hammel K.E."/>
            <person name="St John F.J."/>
            <person name="Vanden Wymelenberg A."/>
            <person name="Sabat G."/>
            <person name="Splinter BonDurant S."/>
            <person name="Syed K."/>
            <person name="Yadav J.S."/>
            <person name="Doddapaneni H."/>
            <person name="Subramanian V."/>
            <person name="Lavin J.L."/>
            <person name="Oguiza J.A."/>
            <person name="Perez G."/>
            <person name="Pisabarro A.G."/>
            <person name="Ramirez L."/>
            <person name="Santoyo F."/>
            <person name="Master E."/>
            <person name="Coutinho P.M."/>
            <person name="Henrissat B."/>
            <person name="Lombard V."/>
            <person name="Magnuson J.K."/>
            <person name="Kuees U."/>
            <person name="Hori C."/>
            <person name="Igarashi K."/>
            <person name="Samejima M."/>
            <person name="Held B.W."/>
            <person name="Barry K.W."/>
            <person name="LaButti K.M."/>
            <person name="Lapidus A."/>
            <person name="Lindquist E.A."/>
            <person name="Lucas S.M."/>
            <person name="Riley R."/>
            <person name="Salamov A.A."/>
            <person name="Hoffmeister D."/>
            <person name="Schwenk D."/>
            <person name="Hadar Y."/>
            <person name="Yarden O."/>
            <person name="de Vries R.P."/>
            <person name="Wiebenga A."/>
            <person name="Stenlid J."/>
            <person name="Eastwood D."/>
            <person name="Grigoriev I.V."/>
            <person name="Berka R.M."/>
            <person name="Blanchette R.A."/>
            <person name="Kersten P."/>
            <person name="Martinez A.T."/>
            <person name="Vicuna R."/>
            <person name="Cullen D."/>
        </authorList>
    </citation>
    <scope>NUCLEOTIDE SEQUENCE [LARGE SCALE GENOMIC DNA]</scope>
    <source>
        <strain evidence="2 3">B</strain>
    </source>
</reference>
<dbReference type="HOGENOM" id="CLU_2885572_0_0_1"/>
<keyword evidence="3" id="KW-1185">Reference proteome</keyword>
<feature type="region of interest" description="Disordered" evidence="1">
    <location>
        <begin position="1"/>
        <end position="27"/>
    </location>
</feature>
<feature type="compositionally biased region" description="Polar residues" evidence="1">
    <location>
        <begin position="14"/>
        <end position="25"/>
    </location>
</feature>
<evidence type="ECO:0000313" key="2">
    <source>
        <dbReference type="EMBL" id="EMD38793.1"/>
    </source>
</evidence>
<feature type="compositionally biased region" description="Basic and acidic residues" evidence="1">
    <location>
        <begin position="1"/>
        <end position="11"/>
    </location>
</feature>
<protein>
    <submittedName>
        <fullName evidence="2">Uncharacterized protein</fullName>
    </submittedName>
</protein>
<evidence type="ECO:0000256" key="1">
    <source>
        <dbReference type="SAM" id="MobiDB-lite"/>
    </source>
</evidence>
<proteinExistence type="predicted"/>
<sequence>MDEMTRHERLQPAEPSQQEDTSVQEANFPAHSSKIVRLLSLCLQVSDDWDSQHVIRVIRRELS</sequence>
<dbReference type="Proteomes" id="UP000016930">
    <property type="component" value="Unassembled WGS sequence"/>
</dbReference>
<dbReference type="AlphaFoldDB" id="M2QP07"/>
<dbReference type="EMBL" id="KB445794">
    <property type="protein sequence ID" value="EMD38793.1"/>
    <property type="molecule type" value="Genomic_DNA"/>
</dbReference>
<evidence type="ECO:0000313" key="3">
    <source>
        <dbReference type="Proteomes" id="UP000016930"/>
    </source>
</evidence>